<dbReference type="InterPro" id="IPR030395">
    <property type="entry name" value="GP_PDE_dom"/>
</dbReference>
<dbReference type="Pfam" id="PF03009">
    <property type="entry name" value="GDPD"/>
    <property type="match status" value="1"/>
</dbReference>
<organism evidence="2 3">
    <name type="scientific">Pusillimonas noertemannii</name>
    <dbReference type="NCBI Taxonomy" id="305977"/>
    <lineage>
        <taxon>Bacteria</taxon>
        <taxon>Pseudomonadati</taxon>
        <taxon>Pseudomonadota</taxon>
        <taxon>Betaproteobacteria</taxon>
        <taxon>Burkholderiales</taxon>
        <taxon>Alcaligenaceae</taxon>
        <taxon>Pusillimonas</taxon>
    </lineage>
</organism>
<dbReference type="GO" id="GO:0008081">
    <property type="term" value="F:phosphoric diester hydrolase activity"/>
    <property type="evidence" value="ECO:0007669"/>
    <property type="project" value="InterPro"/>
</dbReference>
<dbReference type="PANTHER" id="PTHR46211">
    <property type="entry name" value="GLYCEROPHOSPHORYL DIESTER PHOSPHODIESTERASE"/>
    <property type="match status" value="1"/>
</dbReference>
<evidence type="ECO:0000313" key="3">
    <source>
        <dbReference type="Proteomes" id="UP000246145"/>
    </source>
</evidence>
<dbReference type="Proteomes" id="UP000246145">
    <property type="component" value="Unassembled WGS sequence"/>
</dbReference>
<dbReference type="PROSITE" id="PS51704">
    <property type="entry name" value="GP_PDE"/>
    <property type="match status" value="1"/>
</dbReference>
<dbReference type="PANTHER" id="PTHR46211:SF1">
    <property type="entry name" value="GLYCEROPHOSPHODIESTER PHOSPHODIESTERASE, CYTOPLASMIC"/>
    <property type="match status" value="1"/>
</dbReference>
<feature type="domain" description="GP-PDE" evidence="1">
    <location>
        <begin position="5"/>
        <end position="244"/>
    </location>
</feature>
<dbReference type="STRING" id="1231391.GCA_000308195_00987"/>
<gene>
    <name evidence="2" type="ORF">C7440_2835</name>
</gene>
<dbReference type="EMBL" id="QEKO01000004">
    <property type="protein sequence ID" value="PVY61285.1"/>
    <property type="molecule type" value="Genomic_DNA"/>
</dbReference>
<protein>
    <submittedName>
        <fullName evidence="2">Glycerophosphoryl diester phosphodiesterase</fullName>
    </submittedName>
</protein>
<reference evidence="2 3" key="1">
    <citation type="submission" date="2018-04" db="EMBL/GenBank/DDBJ databases">
        <title>Genomic Encyclopedia of Type Strains, Phase IV (KMG-IV): sequencing the most valuable type-strain genomes for metagenomic binning, comparative biology and taxonomic classification.</title>
        <authorList>
            <person name="Goeker M."/>
        </authorList>
    </citation>
    <scope>NUCLEOTIDE SEQUENCE [LARGE SCALE GENOMIC DNA]</scope>
    <source>
        <strain evidence="2 3">DSM 10065</strain>
    </source>
</reference>
<keyword evidence="3" id="KW-1185">Reference proteome</keyword>
<dbReference type="RefSeq" id="WP_017523355.1">
    <property type="nucleotide sequence ID" value="NZ_JACCEX010000004.1"/>
</dbReference>
<evidence type="ECO:0000313" key="2">
    <source>
        <dbReference type="EMBL" id="PVY61285.1"/>
    </source>
</evidence>
<dbReference type="AlphaFoldDB" id="A0A2U1CJW9"/>
<dbReference type="Gene3D" id="3.20.20.190">
    <property type="entry name" value="Phosphatidylinositol (PI) phosphodiesterase"/>
    <property type="match status" value="1"/>
</dbReference>
<comment type="caution">
    <text evidence="2">The sequence shown here is derived from an EMBL/GenBank/DDBJ whole genome shotgun (WGS) entry which is preliminary data.</text>
</comment>
<dbReference type="SUPFAM" id="SSF51695">
    <property type="entry name" value="PLC-like phosphodiesterases"/>
    <property type="match status" value="1"/>
</dbReference>
<evidence type="ECO:0000259" key="1">
    <source>
        <dbReference type="PROSITE" id="PS51704"/>
    </source>
</evidence>
<dbReference type="InterPro" id="IPR017946">
    <property type="entry name" value="PLC-like_Pdiesterase_TIM-brl"/>
</dbReference>
<sequence>MWPYPRIIAHRGAGRLAPENTLAAMRLAAGLGLSMVEYDVALSRDEMPIVLHDRDLRRTSNGHGNADELSFTDLARYDFGGWHSPPYAGEPLATLYSIAAFTLANRMHSNIEIKPQPGREALTGRVVAQMAARLWKDAEAPPLLSSFSEDALRAARDTAPQLPRALLLEGPLAGDWSDRMSRLGCAALHLEQEHINPRVIQAVHRKGYKIAAWTVNDAERARDLLQWDCDAVFTDAIDTLPGALQPT</sequence>
<dbReference type="OrthoDB" id="9795622at2"/>
<proteinExistence type="predicted"/>
<name>A0A2U1CJW9_9BURK</name>
<dbReference type="NCBIfam" id="NF006989">
    <property type="entry name" value="PRK09454.1"/>
    <property type="match status" value="1"/>
</dbReference>
<accession>A0A2U1CJW9</accession>
<dbReference type="GO" id="GO:0006629">
    <property type="term" value="P:lipid metabolic process"/>
    <property type="evidence" value="ECO:0007669"/>
    <property type="project" value="InterPro"/>
</dbReference>